<organism evidence="6">
    <name type="scientific">Thermorudis peleae</name>
    <dbReference type="NCBI Taxonomy" id="1382356"/>
    <lineage>
        <taxon>Bacteria</taxon>
        <taxon>Pseudomonadati</taxon>
        <taxon>Thermomicrobiota</taxon>
        <taxon>Thermomicrobia</taxon>
        <taxon>Thermomicrobia incertae sedis</taxon>
        <taxon>Thermorudis</taxon>
    </lineage>
</organism>
<dbReference type="EMBL" id="DSIY01000193">
    <property type="protein sequence ID" value="HEG91377.1"/>
    <property type="molecule type" value="Genomic_DNA"/>
</dbReference>
<evidence type="ECO:0000256" key="1">
    <source>
        <dbReference type="ARBA" id="ARBA00023002"/>
    </source>
</evidence>
<dbReference type="GO" id="GO:0051287">
    <property type="term" value="F:NAD binding"/>
    <property type="evidence" value="ECO:0007669"/>
    <property type="project" value="InterPro"/>
</dbReference>
<keyword evidence="1" id="KW-0560">Oxidoreductase</keyword>
<dbReference type="InterPro" id="IPR051265">
    <property type="entry name" value="HIBADH-related_NP60_sf"/>
</dbReference>
<dbReference type="Gene3D" id="1.10.1040.10">
    <property type="entry name" value="N-(1-d-carboxylethyl)-l-norvaline Dehydrogenase, domain 2"/>
    <property type="match status" value="1"/>
</dbReference>
<dbReference type="InterPro" id="IPR008927">
    <property type="entry name" value="6-PGluconate_DH-like_C_sf"/>
</dbReference>
<gene>
    <name evidence="6" type="ORF">ENP34_08035</name>
</gene>
<reference evidence="6" key="1">
    <citation type="journal article" date="2020" name="mSystems">
        <title>Genome- and Community-Level Interaction Insights into Carbon Utilization and Element Cycling Functions of Hydrothermarchaeota in Hydrothermal Sediment.</title>
        <authorList>
            <person name="Zhou Z."/>
            <person name="Liu Y."/>
            <person name="Xu W."/>
            <person name="Pan J."/>
            <person name="Luo Z.H."/>
            <person name="Li M."/>
        </authorList>
    </citation>
    <scope>NUCLEOTIDE SEQUENCE [LARGE SCALE GENOMIC DNA]</scope>
    <source>
        <strain evidence="6">SpSt-210</strain>
    </source>
</reference>
<name>A0A831X7N4_9BACT</name>
<protein>
    <submittedName>
        <fullName evidence="6">NAD(P)-dependent oxidoreductase</fullName>
    </submittedName>
</protein>
<evidence type="ECO:0000313" key="6">
    <source>
        <dbReference type="EMBL" id="HEG91377.1"/>
    </source>
</evidence>
<dbReference type="InterPro" id="IPR029154">
    <property type="entry name" value="HIBADH-like_NADP-bd"/>
</dbReference>
<dbReference type="InterPro" id="IPR015815">
    <property type="entry name" value="HIBADH-related"/>
</dbReference>
<dbReference type="PIRSF" id="PIRSF000103">
    <property type="entry name" value="HIBADH"/>
    <property type="match status" value="1"/>
</dbReference>
<keyword evidence="2" id="KW-0520">NAD</keyword>
<dbReference type="Pfam" id="PF03446">
    <property type="entry name" value="NAD_binding_2"/>
    <property type="match status" value="1"/>
</dbReference>
<feature type="domain" description="6-phosphogluconate dehydrogenase NADP-binding" evidence="4">
    <location>
        <begin position="7"/>
        <end position="163"/>
    </location>
</feature>
<evidence type="ECO:0000259" key="5">
    <source>
        <dbReference type="Pfam" id="PF14833"/>
    </source>
</evidence>
<proteinExistence type="predicted"/>
<comment type="caution">
    <text evidence="6">The sequence shown here is derived from an EMBL/GenBank/DDBJ whole genome shotgun (WGS) entry which is preliminary data.</text>
</comment>
<dbReference type="InterPro" id="IPR013328">
    <property type="entry name" value="6PGD_dom2"/>
</dbReference>
<dbReference type="InterPro" id="IPR036291">
    <property type="entry name" value="NAD(P)-bd_dom_sf"/>
</dbReference>
<dbReference type="GO" id="GO:0016491">
    <property type="term" value="F:oxidoreductase activity"/>
    <property type="evidence" value="ECO:0007669"/>
    <property type="project" value="UniProtKB-KW"/>
</dbReference>
<evidence type="ECO:0000259" key="4">
    <source>
        <dbReference type="Pfam" id="PF03446"/>
    </source>
</evidence>
<dbReference type="PANTHER" id="PTHR43580:SF2">
    <property type="entry name" value="CYTOKINE-LIKE NUCLEAR FACTOR N-PAC"/>
    <property type="match status" value="1"/>
</dbReference>
<dbReference type="Pfam" id="PF14833">
    <property type="entry name" value="NAD_binding_11"/>
    <property type="match status" value="1"/>
</dbReference>
<sequence>MSSRARVAVLGTGIMGSAVARNLLRAGVEVRVWNRTPQRAEPLAREGIQIGESAAAAARDADFLITFLPDASVIEEVVRDGVLGALAPSGVWLQMSTVGIEGCERLGRIAAESGIAYVDAPVLGTRQPAEEGTLVVLASGPEELRERCQPIFDAIGRRTLWLGPAGMGSRLKLVTNNWISGLLGALAETLALAEAIGVDPDWFFEAIEGGPLDAPFVRVKGRMMVERRFEPSFSVRLALKDARLILEAAEGGGQPLEITEAVRSRYEEAIAMGHSEEDMSALFLAVTANRRW</sequence>
<accession>A0A831X7N4</accession>
<dbReference type="SUPFAM" id="SSF48179">
    <property type="entry name" value="6-phosphogluconate dehydrogenase C-terminal domain-like"/>
    <property type="match status" value="1"/>
</dbReference>
<dbReference type="Gene3D" id="3.40.50.720">
    <property type="entry name" value="NAD(P)-binding Rossmann-like Domain"/>
    <property type="match status" value="1"/>
</dbReference>
<dbReference type="InterPro" id="IPR006115">
    <property type="entry name" value="6PGDH_NADP-bd"/>
</dbReference>
<feature type="domain" description="3-hydroxyisobutyrate dehydrogenase-like NAD-binding" evidence="5">
    <location>
        <begin position="166"/>
        <end position="282"/>
    </location>
</feature>
<feature type="active site" evidence="3">
    <location>
        <position position="172"/>
    </location>
</feature>
<evidence type="ECO:0000256" key="2">
    <source>
        <dbReference type="ARBA" id="ARBA00023027"/>
    </source>
</evidence>
<dbReference type="GO" id="GO:0050661">
    <property type="term" value="F:NADP binding"/>
    <property type="evidence" value="ECO:0007669"/>
    <property type="project" value="InterPro"/>
</dbReference>
<dbReference type="PANTHER" id="PTHR43580">
    <property type="entry name" value="OXIDOREDUCTASE GLYR1-RELATED"/>
    <property type="match status" value="1"/>
</dbReference>
<dbReference type="AlphaFoldDB" id="A0A831X7N4"/>
<dbReference type="SUPFAM" id="SSF51735">
    <property type="entry name" value="NAD(P)-binding Rossmann-fold domains"/>
    <property type="match status" value="1"/>
</dbReference>
<evidence type="ECO:0000256" key="3">
    <source>
        <dbReference type="PIRSR" id="PIRSR000103-1"/>
    </source>
</evidence>